<feature type="region of interest" description="Disordered" evidence="1">
    <location>
        <begin position="91"/>
        <end position="111"/>
    </location>
</feature>
<accession>A0A3P6S1M2</accession>
<evidence type="ECO:0000256" key="1">
    <source>
        <dbReference type="SAM" id="MobiDB-lite"/>
    </source>
</evidence>
<proteinExistence type="predicted"/>
<evidence type="ECO:0000313" key="2">
    <source>
        <dbReference type="EMBL" id="VDK47968.1"/>
    </source>
</evidence>
<feature type="compositionally biased region" description="Polar residues" evidence="1">
    <location>
        <begin position="91"/>
        <end position="101"/>
    </location>
</feature>
<sequence length="111" mass="12628">MGDEPHRVCPFGNPRVKEYVPLTVAYRSLSRPSSASCAKASTVCPYHLLSTDIIGDGLDNTLEHYCSMRSDAIFLKENLVKHAMQLSRYNEANPRNRTLQSKVKRENDMRE</sequence>
<keyword evidence="3" id="KW-1185">Reference proteome</keyword>
<evidence type="ECO:0000313" key="3">
    <source>
        <dbReference type="Proteomes" id="UP000271889"/>
    </source>
</evidence>
<protein>
    <submittedName>
        <fullName evidence="2">Uncharacterized protein</fullName>
    </submittedName>
</protein>
<dbReference type="Proteomes" id="UP000271889">
    <property type="component" value="Unassembled WGS sequence"/>
</dbReference>
<organism evidence="2 3">
    <name type="scientific">Cylicostephanus goldi</name>
    <name type="common">Nematode worm</name>
    <dbReference type="NCBI Taxonomy" id="71465"/>
    <lineage>
        <taxon>Eukaryota</taxon>
        <taxon>Metazoa</taxon>
        <taxon>Ecdysozoa</taxon>
        <taxon>Nematoda</taxon>
        <taxon>Chromadorea</taxon>
        <taxon>Rhabditida</taxon>
        <taxon>Rhabditina</taxon>
        <taxon>Rhabditomorpha</taxon>
        <taxon>Strongyloidea</taxon>
        <taxon>Strongylidae</taxon>
        <taxon>Cylicostephanus</taxon>
    </lineage>
</organism>
<gene>
    <name evidence="2" type="ORF">CGOC_LOCUS1162</name>
</gene>
<dbReference type="AlphaFoldDB" id="A0A3P6S1M2"/>
<reference evidence="2 3" key="1">
    <citation type="submission" date="2018-11" db="EMBL/GenBank/DDBJ databases">
        <authorList>
            <consortium name="Pathogen Informatics"/>
        </authorList>
    </citation>
    <scope>NUCLEOTIDE SEQUENCE [LARGE SCALE GENOMIC DNA]</scope>
</reference>
<name>A0A3P6S1M2_CYLGO</name>
<dbReference type="EMBL" id="UYRV01002042">
    <property type="protein sequence ID" value="VDK47968.1"/>
    <property type="molecule type" value="Genomic_DNA"/>
</dbReference>